<proteinExistence type="predicted"/>
<dbReference type="InterPro" id="IPR004398">
    <property type="entry name" value="RNA_MeTrfase_RsmD"/>
</dbReference>
<organism evidence="3">
    <name type="scientific">uncultured Desulfobacterium sp</name>
    <dbReference type="NCBI Taxonomy" id="201089"/>
    <lineage>
        <taxon>Bacteria</taxon>
        <taxon>Pseudomonadati</taxon>
        <taxon>Thermodesulfobacteriota</taxon>
        <taxon>Desulfobacteria</taxon>
        <taxon>Desulfobacterales</taxon>
        <taxon>Desulfobacteriaceae</taxon>
        <taxon>Desulfobacterium</taxon>
        <taxon>environmental samples</taxon>
    </lineage>
</organism>
<dbReference type="GO" id="GO:0008168">
    <property type="term" value="F:methyltransferase activity"/>
    <property type="evidence" value="ECO:0007669"/>
    <property type="project" value="UniProtKB-KW"/>
</dbReference>
<evidence type="ECO:0000313" key="3">
    <source>
        <dbReference type="EMBL" id="CBX29742.1"/>
    </source>
</evidence>
<gene>
    <name evidence="3" type="ORF">N47_F14370</name>
</gene>
<evidence type="ECO:0008006" key="4">
    <source>
        <dbReference type="Google" id="ProtNLM"/>
    </source>
</evidence>
<evidence type="ECO:0000256" key="1">
    <source>
        <dbReference type="ARBA" id="ARBA00022603"/>
    </source>
</evidence>
<dbReference type="GO" id="GO:0031167">
    <property type="term" value="P:rRNA methylation"/>
    <property type="evidence" value="ECO:0007669"/>
    <property type="project" value="InterPro"/>
</dbReference>
<protein>
    <recommendedName>
        <fullName evidence="4">16S rRNA (Guanine(966)-N(2))-methyltransferase RsmD</fullName>
    </recommendedName>
</protein>
<dbReference type="Pfam" id="PF03602">
    <property type="entry name" value="Cons_hypoth95"/>
    <property type="match status" value="1"/>
</dbReference>
<dbReference type="PANTHER" id="PTHR43542:SF1">
    <property type="entry name" value="METHYLTRANSFERASE"/>
    <property type="match status" value="1"/>
</dbReference>
<dbReference type="PIRSF" id="PIRSF004553">
    <property type="entry name" value="CHP00095"/>
    <property type="match status" value="1"/>
</dbReference>
<dbReference type="CDD" id="cd02440">
    <property type="entry name" value="AdoMet_MTases"/>
    <property type="match status" value="1"/>
</dbReference>
<dbReference type="AlphaFoldDB" id="E1YGP8"/>
<name>E1YGP8_9BACT</name>
<dbReference type="NCBIfam" id="TIGR00095">
    <property type="entry name" value="16S rRNA (guanine(966)-N(2))-methyltransferase RsmD"/>
    <property type="match status" value="1"/>
</dbReference>
<sequence>MTGLRVISGDLKGRKLFSINGLKIRPTSGRLRESIFNILSDQVVGSVVLDLFAGTGAMGIEALSRGASFAAFIDKDKEAISTIIKNINICGLAERSTIAKFDILKDINRYANKLTAANLVFIDPPYNRNLITPALISLSKSRILKNNASLVVEHDLREALFENISGYAITDQRRYGKTLVTFLKYMV</sequence>
<dbReference type="EMBL" id="FR695873">
    <property type="protein sequence ID" value="CBX29742.1"/>
    <property type="molecule type" value="Genomic_DNA"/>
</dbReference>
<accession>E1YGP8</accession>
<dbReference type="PANTHER" id="PTHR43542">
    <property type="entry name" value="METHYLTRANSFERASE"/>
    <property type="match status" value="1"/>
</dbReference>
<dbReference type="Gene3D" id="3.40.50.150">
    <property type="entry name" value="Vaccinia Virus protein VP39"/>
    <property type="match status" value="1"/>
</dbReference>
<dbReference type="InterPro" id="IPR029063">
    <property type="entry name" value="SAM-dependent_MTases_sf"/>
</dbReference>
<keyword evidence="2" id="KW-0808">Transferase</keyword>
<evidence type="ECO:0000256" key="2">
    <source>
        <dbReference type="ARBA" id="ARBA00022679"/>
    </source>
</evidence>
<reference evidence="3" key="1">
    <citation type="journal article" date="2011" name="Environ. Microbiol.">
        <title>Genomic insights into the metabolic potential of the polycyclic aromatic hydrocarbon degrading sulfate-reducing Deltaproteobacterium N47.</title>
        <authorList>
            <person name="Bergmann F."/>
            <person name="Selesi D."/>
            <person name="Weinmaier T."/>
            <person name="Tischler P."/>
            <person name="Rattei T."/>
            <person name="Meckenstock R.U."/>
        </authorList>
    </citation>
    <scope>NUCLEOTIDE SEQUENCE</scope>
</reference>
<dbReference type="SUPFAM" id="SSF53335">
    <property type="entry name" value="S-adenosyl-L-methionine-dependent methyltransferases"/>
    <property type="match status" value="1"/>
</dbReference>
<keyword evidence="1" id="KW-0489">Methyltransferase</keyword>